<evidence type="ECO:0000256" key="6">
    <source>
        <dbReference type="ARBA" id="ARBA00022679"/>
    </source>
</evidence>
<evidence type="ECO:0000256" key="3">
    <source>
        <dbReference type="ARBA" id="ARBA00022450"/>
    </source>
</evidence>
<dbReference type="InterPro" id="IPR014031">
    <property type="entry name" value="Ketoacyl_synth_C"/>
</dbReference>
<dbReference type="Proteomes" id="UP001519288">
    <property type="component" value="Unassembled WGS sequence"/>
</dbReference>
<feature type="region of interest" description="Disordered" evidence="8">
    <location>
        <begin position="28"/>
        <end position="52"/>
    </location>
</feature>
<comment type="subcellular location">
    <subcellularLocation>
        <location evidence="1">Cytoplasm</location>
    </subcellularLocation>
</comment>
<dbReference type="InterPro" id="IPR057326">
    <property type="entry name" value="KR_dom"/>
</dbReference>
<protein>
    <submittedName>
        <fullName evidence="11">Polyketide synthase PksL</fullName>
    </submittedName>
</protein>
<dbReference type="CDD" id="cd00833">
    <property type="entry name" value="PKS"/>
    <property type="match status" value="2"/>
</dbReference>
<evidence type="ECO:0000256" key="1">
    <source>
        <dbReference type="ARBA" id="ARBA00004496"/>
    </source>
</evidence>
<feature type="domain" description="Carrier" evidence="9">
    <location>
        <begin position="1148"/>
        <end position="1225"/>
    </location>
</feature>
<keyword evidence="7" id="KW-0677">Repeat</keyword>
<accession>A0ABS4JEQ0</accession>
<dbReference type="Pfam" id="PF22336">
    <property type="entry name" value="RhiE-like_linker"/>
    <property type="match status" value="1"/>
</dbReference>
<dbReference type="PROSITE" id="PS52004">
    <property type="entry name" value="KS3_2"/>
    <property type="match status" value="2"/>
</dbReference>
<dbReference type="SMART" id="SM00825">
    <property type="entry name" value="PKS_KS"/>
    <property type="match status" value="2"/>
</dbReference>
<dbReference type="SMART" id="SM01294">
    <property type="entry name" value="PKS_PP_betabranch"/>
    <property type="match status" value="1"/>
</dbReference>
<organism evidence="11 12">
    <name type="scientific">Paenibacillus shirakamiensis</name>
    <dbReference type="NCBI Taxonomy" id="1265935"/>
    <lineage>
        <taxon>Bacteria</taxon>
        <taxon>Bacillati</taxon>
        <taxon>Bacillota</taxon>
        <taxon>Bacilli</taxon>
        <taxon>Bacillales</taxon>
        <taxon>Paenibacillaceae</taxon>
        <taxon>Paenibacillus</taxon>
    </lineage>
</organism>
<keyword evidence="12" id="KW-1185">Reference proteome</keyword>
<dbReference type="InterPro" id="IPR036291">
    <property type="entry name" value="NAD(P)-bd_dom_sf"/>
</dbReference>
<evidence type="ECO:0000256" key="7">
    <source>
        <dbReference type="ARBA" id="ARBA00022737"/>
    </source>
</evidence>
<evidence type="ECO:0000313" key="11">
    <source>
        <dbReference type="EMBL" id="MBP2000173.1"/>
    </source>
</evidence>
<dbReference type="CDD" id="cd08953">
    <property type="entry name" value="KR_2_SDR_x"/>
    <property type="match status" value="1"/>
</dbReference>
<dbReference type="InterPro" id="IPR036736">
    <property type="entry name" value="ACP-like_sf"/>
</dbReference>
<evidence type="ECO:0000259" key="9">
    <source>
        <dbReference type="PROSITE" id="PS50075"/>
    </source>
</evidence>
<dbReference type="InterPro" id="IPR013968">
    <property type="entry name" value="PKS_KR"/>
</dbReference>
<dbReference type="SUPFAM" id="SSF53901">
    <property type="entry name" value="Thiolase-like"/>
    <property type="match status" value="2"/>
</dbReference>
<dbReference type="InterPro" id="IPR009081">
    <property type="entry name" value="PP-bd_ACP"/>
</dbReference>
<feature type="region of interest" description="Disordered" evidence="8">
    <location>
        <begin position="1124"/>
        <end position="1148"/>
    </location>
</feature>
<dbReference type="Pfam" id="PF02801">
    <property type="entry name" value="Ketoacyl-synt_C"/>
    <property type="match status" value="2"/>
</dbReference>
<evidence type="ECO:0000256" key="5">
    <source>
        <dbReference type="ARBA" id="ARBA00022553"/>
    </source>
</evidence>
<dbReference type="EMBL" id="JAGGLD010000001">
    <property type="protein sequence ID" value="MBP2000173.1"/>
    <property type="molecule type" value="Genomic_DNA"/>
</dbReference>
<sequence length="1713" mass="190584">MKVEDILDALEQRQMSPEEAKKWLKQLQHPQECDSAGTRYEDNAPLGERNPTKPDREVIAIIGMSGRYPGANDLDAYWENLIEGVHSIQEIPKSRWNTDTYFQSDPQKGKIYAKWLGMLDHIDEFDPLFFHISPQEAEHMDPQQRIFMQEGYSAFEDAGYTPHQLNGKNCGIYLGIMSEEYGSILREGLASRSHIRFNHTLGSSHAIAAARLSYYLNLKGPAIPVDTACSSSLVSVHLACQALLSGEIDMALAGGVTLYLIPDTYLSMCDAGMLSPDGQCKAFDNSANGFVPGEGAGAIVLKRLKDAEKDGDHIYGTIIASAINQDGKTNGITAPSQHSQMELERHIYDKFNIDPKSISYVEMHGTGTKLGDPIELQALASVYDDKTSTHPKCAIGSVKSNIGHTSAAAGIAGIHKVAYCMRYKKLVPTLHFKEPNEHFALDHSAFYVNTEYKHWETADSPRRAAVSSFGFSGTNAHLIMEEYVDQRPVIKHTGSLIFVLSAESQEQVYQYAQSLLRWLALEDQAELADIACSLQLGREAYRVRLALIASSRDALLSTLKQYLNNENSSRSWVTGEVQSAPHGDVYTPEVREEVAILLHGLLKEKKAKPIADLWVQGFQVDWSSWYGEAMPRRISLPTYPFAKEKYWLTNAKSELPANSWVLLQKHWEPTDPSIPLNPFTDLGEVVILASKETQPLAKKIASQLLGSRVLYLEHSMDDDRQEWNSLISCTKFIDLIGCGTQRFDEWSWIPCLQRWIEQSSQEKYEIKFLCVTRGLENNRSQVNVSGASRVGLYRMLQSEYRYTHSRHIDIDINEDDYTLIEYIKAELNMESMDTEVRYAKGIRYRACLKEQEKNEELQCVRMSFSPDHVLWITGGTRGIGALCAEHFVKNYGVRRIVLMGKESIPPRHKWKSHLEDYGSSLGIKIEKILSLEGMGAQVKTLSVSLGDVEGLHQSVQHVTSEWGPIGGVLHCAGMESSDTPAFIRKSLTSIQEVALPKVEGLNHLYACLKDEPLRFFVLFSSVSATIPTLAAGQSDYAMANAYMDYFAQDQAAVTPIVSIQWPNWKDTGMGEVKSKAYKDTGLLSHTNEQGLQMLDYILSQGMGPVVLPAYIDRDNWAVERLMQSNKPQDQNSDASNFPAQNQSSKENENLSNIVRGLTRIFAQELKLDTHKIQPYVPFAHYGVDSILLAQVVKVIRQKSGVDLDPSLLFEYPTVDALAIYLQNNFPSSMDSLYLFGTSVMQPNTADEQKETEETYLVNTHDFGTLSEIAIIGMSCHFPEAPSLEKYWELLTKGESSIGQIPSEHSGEDGELFFAGVIDRTPTVASTYFQISTEDAAAMDPQALLLLEESLKTVYHAGYTPEELHEKSVGVYIGARSRHLPQEELLLAAKNPILAVGANYLASNISRFLDVKGPSLVIDSACSSALISMNLAIQALRNGDIEYALVGGINLFHTDKEHQLFKQRGLLSQDSEFHIFDRRSQGVILAEGAGMVLLKSKEQAQKDGDSILAVIKSVAVNNDGRTAGPSAPSYKGQCDVMRRALELSGKQPQEIDYIEANGSGSQVSDVLELKAIQAVYRTKSKLPLGIGSVKPNIGHSLCAEGMASLIKLILMLSHGQKVPFLSGQQPMKHFKIEDSALYFNRTSEKWSSPRVAGVSSFADGGTNAHLILESYEEDSRTTIRRSLPLPSDLFELPKATSDRKGNRRMVWESFGLEG</sequence>
<keyword evidence="5" id="KW-0597">Phosphoprotein</keyword>
<dbReference type="InterPro" id="IPR016039">
    <property type="entry name" value="Thiolase-like"/>
</dbReference>
<dbReference type="SMART" id="SM00822">
    <property type="entry name" value="PKS_KR"/>
    <property type="match status" value="1"/>
</dbReference>
<evidence type="ECO:0000313" key="12">
    <source>
        <dbReference type="Proteomes" id="UP001519288"/>
    </source>
</evidence>
<comment type="caution">
    <text evidence="11">The sequence shown here is derived from an EMBL/GenBank/DDBJ whole genome shotgun (WGS) entry which is preliminary data.</text>
</comment>
<dbReference type="SUPFAM" id="SSF51735">
    <property type="entry name" value="NAD(P)-binding Rossmann-fold domains"/>
    <property type="match status" value="2"/>
</dbReference>
<dbReference type="PROSITE" id="PS00606">
    <property type="entry name" value="KS3_1"/>
    <property type="match status" value="2"/>
</dbReference>
<dbReference type="InterPro" id="IPR018201">
    <property type="entry name" value="Ketoacyl_synth_AS"/>
</dbReference>
<dbReference type="InterPro" id="IPR050091">
    <property type="entry name" value="PKS_NRPS_Biosynth_Enz"/>
</dbReference>
<feature type="domain" description="Ketosynthase family 3 (KS3)" evidence="10">
    <location>
        <begin position="56"/>
        <end position="482"/>
    </location>
</feature>
<evidence type="ECO:0000256" key="8">
    <source>
        <dbReference type="SAM" id="MobiDB-lite"/>
    </source>
</evidence>
<dbReference type="Pfam" id="PF00109">
    <property type="entry name" value="ketoacyl-synt"/>
    <property type="match status" value="2"/>
</dbReference>
<dbReference type="SMART" id="SM00823">
    <property type="entry name" value="PKS_PP"/>
    <property type="match status" value="1"/>
</dbReference>
<evidence type="ECO:0000256" key="4">
    <source>
        <dbReference type="ARBA" id="ARBA00022490"/>
    </source>
</evidence>
<name>A0ABS4JEQ0_9BACL</name>
<dbReference type="Pfam" id="PF08659">
    <property type="entry name" value="KR"/>
    <property type="match status" value="1"/>
</dbReference>
<evidence type="ECO:0000259" key="10">
    <source>
        <dbReference type="PROSITE" id="PS52004"/>
    </source>
</evidence>
<comment type="pathway">
    <text evidence="2">Antibiotic biosynthesis.</text>
</comment>
<dbReference type="InterPro" id="IPR014030">
    <property type="entry name" value="Ketoacyl_synth_N"/>
</dbReference>
<proteinExistence type="predicted"/>
<feature type="domain" description="Ketosynthase family 3 (KS3)" evidence="10">
    <location>
        <begin position="1265"/>
        <end position="1669"/>
    </location>
</feature>
<dbReference type="PANTHER" id="PTHR43775:SF37">
    <property type="entry name" value="SI:DKEY-61P9.11"/>
    <property type="match status" value="1"/>
</dbReference>
<keyword evidence="6" id="KW-0808">Transferase</keyword>
<dbReference type="SUPFAM" id="SSF47336">
    <property type="entry name" value="ACP-like"/>
    <property type="match status" value="1"/>
</dbReference>
<dbReference type="PROSITE" id="PS50075">
    <property type="entry name" value="CARRIER"/>
    <property type="match status" value="1"/>
</dbReference>
<dbReference type="InterPro" id="IPR054514">
    <property type="entry name" value="RhiE-like_linker"/>
</dbReference>
<dbReference type="InterPro" id="IPR020841">
    <property type="entry name" value="PKS_Beta-ketoAc_synthase_dom"/>
</dbReference>
<evidence type="ECO:0000256" key="2">
    <source>
        <dbReference type="ARBA" id="ARBA00004792"/>
    </source>
</evidence>
<gene>
    <name evidence="11" type="ORF">J2Z69_001192</name>
</gene>
<dbReference type="Pfam" id="PF00550">
    <property type="entry name" value="PP-binding"/>
    <property type="match status" value="1"/>
</dbReference>
<dbReference type="Gene3D" id="1.10.1200.10">
    <property type="entry name" value="ACP-like"/>
    <property type="match status" value="1"/>
</dbReference>
<dbReference type="PANTHER" id="PTHR43775">
    <property type="entry name" value="FATTY ACID SYNTHASE"/>
    <property type="match status" value="1"/>
</dbReference>
<dbReference type="InterPro" id="IPR020806">
    <property type="entry name" value="PKS_PP-bd"/>
</dbReference>
<dbReference type="Gene3D" id="1.10.1240.100">
    <property type="match status" value="1"/>
</dbReference>
<keyword evidence="3" id="KW-0596">Phosphopantetheine</keyword>
<dbReference type="Gene3D" id="3.40.47.10">
    <property type="match status" value="2"/>
</dbReference>
<keyword evidence="4" id="KW-0963">Cytoplasm</keyword>
<reference evidence="11 12" key="1">
    <citation type="submission" date="2021-03" db="EMBL/GenBank/DDBJ databases">
        <title>Genomic Encyclopedia of Type Strains, Phase IV (KMG-IV): sequencing the most valuable type-strain genomes for metagenomic binning, comparative biology and taxonomic classification.</title>
        <authorList>
            <person name="Goeker M."/>
        </authorList>
    </citation>
    <scope>NUCLEOTIDE SEQUENCE [LARGE SCALE GENOMIC DNA]</scope>
    <source>
        <strain evidence="11 12">DSM 26806</strain>
    </source>
</reference>
<dbReference type="Gene3D" id="3.40.50.720">
    <property type="entry name" value="NAD(P)-binding Rossmann-like Domain"/>
    <property type="match status" value="1"/>
</dbReference>